<protein>
    <recommendedName>
        <fullName evidence="4">Peptidase S33 tripeptidyl aminopeptidase-like C-terminal domain-containing protein</fullName>
    </recommendedName>
</protein>
<evidence type="ECO:0008006" key="4">
    <source>
        <dbReference type="Google" id="ProtNLM"/>
    </source>
</evidence>
<evidence type="ECO:0000313" key="3">
    <source>
        <dbReference type="Proteomes" id="UP000015354"/>
    </source>
</evidence>
<keyword evidence="1" id="KW-1133">Transmembrane helix</keyword>
<name>S9VYC1_9TRYP</name>
<comment type="caution">
    <text evidence="2">The sequence shown here is derived from an EMBL/GenBank/DDBJ whole genome shotgun (WGS) entry which is preliminary data.</text>
</comment>
<accession>S9VYC1</accession>
<dbReference type="InterPro" id="IPR029058">
    <property type="entry name" value="AB_hydrolase_fold"/>
</dbReference>
<keyword evidence="1" id="KW-0812">Transmembrane</keyword>
<evidence type="ECO:0000256" key="1">
    <source>
        <dbReference type="SAM" id="Phobius"/>
    </source>
</evidence>
<reference evidence="2 3" key="1">
    <citation type="journal article" date="2013" name="PLoS ONE">
        <title>Predicting the Proteins of Angomonas deanei, Strigomonas culicis and Their Respective Endosymbionts Reveals New Aspects of the Trypanosomatidae Family.</title>
        <authorList>
            <person name="Motta M.C."/>
            <person name="Martins A.C."/>
            <person name="de Souza S.S."/>
            <person name="Catta-Preta C.M."/>
            <person name="Silva R."/>
            <person name="Klein C.C."/>
            <person name="de Almeida L.G."/>
            <person name="de Lima Cunha O."/>
            <person name="Ciapina L.P."/>
            <person name="Brocchi M."/>
            <person name="Colabardini A.C."/>
            <person name="de Araujo Lima B."/>
            <person name="Machado C.R."/>
            <person name="de Almeida Soares C.M."/>
            <person name="Probst C.M."/>
            <person name="de Menezes C.B."/>
            <person name="Thompson C.E."/>
            <person name="Bartholomeu D.C."/>
            <person name="Gradia D.F."/>
            <person name="Pavoni D.P."/>
            <person name="Grisard E.C."/>
            <person name="Fantinatti-Garboggini F."/>
            <person name="Marchini F.K."/>
            <person name="Rodrigues-Luiz G.F."/>
            <person name="Wagner G."/>
            <person name="Goldman G.H."/>
            <person name="Fietto J.L."/>
            <person name="Elias M.C."/>
            <person name="Goldman M.H."/>
            <person name="Sagot M.F."/>
            <person name="Pereira M."/>
            <person name="Stoco P.H."/>
            <person name="de Mendonca-Neto R.P."/>
            <person name="Teixeira S.M."/>
            <person name="Maciel T.E."/>
            <person name="de Oliveira Mendes T.A."/>
            <person name="Urmenyi T.P."/>
            <person name="de Souza W."/>
            <person name="Schenkman S."/>
            <person name="de Vasconcelos A.T."/>
        </authorList>
    </citation>
    <scope>NUCLEOTIDE SEQUENCE [LARGE SCALE GENOMIC DNA]</scope>
</reference>
<organism evidence="2 3">
    <name type="scientific">Strigomonas culicis</name>
    <dbReference type="NCBI Taxonomy" id="28005"/>
    <lineage>
        <taxon>Eukaryota</taxon>
        <taxon>Discoba</taxon>
        <taxon>Euglenozoa</taxon>
        <taxon>Kinetoplastea</taxon>
        <taxon>Metakinetoplastina</taxon>
        <taxon>Trypanosomatida</taxon>
        <taxon>Trypanosomatidae</taxon>
        <taxon>Strigomonadinae</taxon>
        <taxon>Strigomonas</taxon>
    </lineage>
</organism>
<proteinExistence type="predicted"/>
<keyword evidence="1" id="KW-0472">Membrane</keyword>
<evidence type="ECO:0000313" key="2">
    <source>
        <dbReference type="EMBL" id="EPY28635.1"/>
    </source>
</evidence>
<dbReference type="OrthoDB" id="425534at2759"/>
<dbReference type="EMBL" id="ATMH01004957">
    <property type="protein sequence ID" value="EPY28635.1"/>
    <property type="molecule type" value="Genomic_DNA"/>
</dbReference>
<dbReference type="AlphaFoldDB" id="S9VYC1"/>
<gene>
    <name evidence="2" type="ORF">STCU_04957</name>
</gene>
<dbReference type="SUPFAM" id="SSF53474">
    <property type="entry name" value="alpha/beta-Hydrolases"/>
    <property type="match status" value="1"/>
</dbReference>
<feature type="transmembrane region" description="Helical" evidence="1">
    <location>
        <begin position="558"/>
        <end position="577"/>
    </location>
</feature>
<sequence length="667" mass="73300">MRCWPTPACAAALRSQIDANTNHFRNYTVVNNRDVVDLGYFAVDQHAADLEFVIAQLAPANAQNIIITEGLRSAVVMRFLARAPERTNPAVMFINPPPSPAHYHFWAGNSSNEAAPSSPSLSFYGPALDGALQRLLALCDQDVSCSYRLGATEGSWSRYLNIQRSMAEGLLPCVRELNWGSSEPAADDKVKASHHRNVFKNGFSNRWRSRNGPVAAETLRYMLFYAFHQHGMASPTETSLLSLVPSMLYRLQRCNADDVKALRNLYAYFYPFINSAGAAQSSASGCHDADVLHKYVWLLNDFRTNTKDANGEDVNVNVPMNMDKVHFGKMSDSKYRGLFEKKEGLSLYPPQEALATLESVAASFPTYTNAKSGNADAQRIATTKAKLLLFFSDLDIFFPLPAVTQLLAAYGVAGGSFQLRALPGSGHLPLAANNIRSCIVQNLKTYKETFQFAGPEACLVSGQSAITDAASTTTTDNARCRLEADGPTAPRARAAFGDESTQQHLLKFILVDSAAFYGINDAWQFTTPNPREPPEGRASTNLSFLAKVWRGLLALLRWFFYLLCAVAAGYVGFFLFLRLEDYCRQGGGTDRIVNDDYGENWSPDVSRYNLEGLPPVLPPDELRGGGGGALSGIGERARALFGRTHRSFSQTGGTDTDFFTLVRQQEV</sequence>
<dbReference type="Proteomes" id="UP000015354">
    <property type="component" value="Unassembled WGS sequence"/>
</dbReference>
<keyword evidence="3" id="KW-1185">Reference proteome</keyword>